<feature type="signal peptide" evidence="1">
    <location>
        <begin position="1"/>
        <end position="23"/>
    </location>
</feature>
<feature type="chain" id="PRO_5023035739" description="Secreted protein" evidence="1">
    <location>
        <begin position="24"/>
        <end position="94"/>
    </location>
</feature>
<proteinExistence type="predicted"/>
<organism evidence="2 3">
    <name type="scientific">Heliocybe sulcata</name>
    <dbReference type="NCBI Taxonomy" id="5364"/>
    <lineage>
        <taxon>Eukaryota</taxon>
        <taxon>Fungi</taxon>
        <taxon>Dikarya</taxon>
        <taxon>Basidiomycota</taxon>
        <taxon>Agaricomycotina</taxon>
        <taxon>Agaricomycetes</taxon>
        <taxon>Gloeophyllales</taxon>
        <taxon>Gloeophyllaceae</taxon>
        <taxon>Heliocybe</taxon>
    </lineage>
</organism>
<evidence type="ECO:0000313" key="3">
    <source>
        <dbReference type="Proteomes" id="UP000305948"/>
    </source>
</evidence>
<sequence length="94" mass="10138">MAIKASRRAIHLLLLLISGSSRCRPPCGQCDRDPKSTIESVFRKRRARSMALSGHLGFTCPSFLGRDPSSARLYPVGSPKALGTAASLQTEPNL</sequence>
<dbReference type="EMBL" id="ML213506">
    <property type="protein sequence ID" value="TFK53997.1"/>
    <property type="molecule type" value="Genomic_DNA"/>
</dbReference>
<gene>
    <name evidence="2" type="ORF">OE88DRAFT_1654446</name>
</gene>
<evidence type="ECO:0008006" key="4">
    <source>
        <dbReference type="Google" id="ProtNLM"/>
    </source>
</evidence>
<evidence type="ECO:0000313" key="2">
    <source>
        <dbReference type="EMBL" id="TFK53997.1"/>
    </source>
</evidence>
<protein>
    <recommendedName>
        <fullName evidence="4">Secreted protein</fullName>
    </recommendedName>
</protein>
<dbReference type="Proteomes" id="UP000305948">
    <property type="component" value="Unassembled WGS sequence"/>
</dbReference>
<evidence type="ECO:0000256" key="1">
    <source>
        <dbReference type="SAM" id="SignalP"/>
    </source>
</evidence>
<dbReference type="AlphaFoldDB" id="A0A5C3NAU9"/>
<reference evidence="2 3" key="1">
    <citation type="journal article" date="2019" name="Nat. Ecol. Evol.">
        <title>Megaphylogeny resolves global patterns of mushroom evolution.</title>
        <authorList>
            <person name="Varga T."/>
            <person name="Krizsan K."/>
            <person name="Foldi C."/>
            <person name="Dima B."/>
            <person name="Sanchez-Garcia M."/>
            <person name="Sanchez-Ramirez S."/>
            <person name="Szollosi G.J."/>
            <person name="Szarkandi J.G."/>
            <person name="Papp V."/>
            <person name="Albert L."/>
            <person name="Andreopoulos W."/>
            <person name="Angelini C."/>
            <person name="Antonin V."/>
            <person name="Barry K.W."/>
            <person name="Bougher N.L."/>
            <person name="Buchanan P."/>
            <person name="Buyck B."/>
            <person name="Bense V."/>
            <person name="Catcheside P."/>
            <person name="Chovatia M."/>
            <person name="Cooper J."/>
            <person name="Damon W."/>
            <person name="Desjardin D."/>
            <person name="Finy P."/>
            <person name="Geml J."/>
            <person name="Haridas S."/>
            <person name="Hughes K."/>
            <person name="Justo A."/>
            <person name="Karasinski D."/>
            <person name="Kautmanova I."/>
            <person name="Kiss B."/>
            <person name="Kocsube S."/>
            <person name="Kotiranta H."/>
            <person name="LaButti K.M."/>
            <person name="Lechner B.E."/>
            <person name="Liimatainen K."/>
            <person name="Lipzen A."/>
            <person name="Lukacs Z."/>
            <person name="Mihaltcheva S."/>
            <person name="Morgado L.N."/>
            <person name="Niskanen T."/>
            <person name="Noordeloos M.E."/>
            <person name="Ohm R.A."/>
            <person name="Ortiz-Santana B."/>
            <person name="Ovrebo C."/>
            <person name="Racz N."/>
            <person name="Riley R."/>
            <person name="Savchenko A."/>
            <person name="Shiryaev A."/>
            <person name="Soop K."/>
            <person name="Spirin V."/>
            <person name="Szebenyi C."/>
            <person name="Tomsovsky M."/>
            <person name="Tulloss R.E."/>
            <person name="Uehling J."/>
            <person name="Grigoriev I.V."/>
            <person name="Vagvolgyi C."/>
            <person name="Papp T."/>
            <person name="Martin F.M."/>
            <person name="Miettinen O."/>
            <person name="Hibbett D.S."/>
            <person name="Nagy L.G."/>
        </authorList>
    </citation>
    <scope>NUCLEOTIDE SEQUENCE [LARGE SCALE GENOMIC DNA]</scope>
    <source>
        <strain evidence="2 3">OMC1185</strain>
    </source>
</reference>
<name>A0A5C3NAU9_9AGAM</name>
<accession>A0A5C3NAU9</accession>
<keyword evidence="3" id="KW-1185">Reference proteome</keyword>
<keyword evidence="1" id="KW-0732">Signal</keyword>